<protein>
    <recommendedName>
        <fullName evidence="1">non-specific serine/threonine protein kinase</fullName>
        <ecNumber evidence="1">2.7.11.1</ecNumber>
    </recommendedName>
</protein>
<dbReference type="SUPFAM" id="SSF52075">
    <property type="entry name" value="Outer arm dynein light chain 1"/>
    <property type="match status" value="1"/>
</dbReference>
<dbReference type="GeneID" id="301711698"/>
<dbReference type="InterPro" id="IPR032171">
    <property type="entry name" value="COR-A"/>
</dbReference>
<keyword evidence="8" id="KW-0342">GTP-binding</keyword>
<evidence type="ECO:0000256" key="3">
    <source>
        <dbReference type="ARBA" id="ARBA00022679"/>
    </source>
</evidence>
<dbReference type="SUPFAM" id="SSF52540">
    <property type="entry name" value="P-loop containing nucleoside triphosphate hydrolases"/>
    <property type="match status" value="1"/>
</dbReference>
<dbReference type="Gene3D" id="1.10.10.10">
    <property type="entry name" value="Winged helix-like DNA-binding domain superfamily/Winged helix DNA-binding domain"/>
    <property type="match status" value="1"/>
</dbReference>
<keyword evidence="7" id="KW-0067">ATP-binding</keyword>
<reference evidence="12 13" key="1">
    <citation type="submission" date="2018-11" db="EMBL/GenBank/DDBJ databases">
        <title>Proposal to divide the Flavobacteriaceae and reorganize its genera based on Amino Acid Identity values calculated from whole genome sequences.</title>
        <authorList>
            <person name="Nicholson A.C."/>
            <person name="Gulvik C.A."/>
            <person name="Whitney A.M."/>
            <person name="Humrighouse B.W."/>
            <person name="Bell M."/>
            <person name="Holmes B."/>
            <person name="Steigerwalt A."/>
            <person name="Villarma A."/>
            <person name="Sheth M."/>
            <person name="Batra D."/>
            <person name="Pryor J."/>
            <person name="Bernardet J.-F."/>
            <person name="Hugo C."/>
            <person name="Kampfer P."/>
            <person name="Newman J."/>
            <person name="Mcquiston J.R."/>
        </authorList>
    </citation>
    <scope>NUCLEOTIDE SEQUENCE [LARGE SCALE GENOMIC DNA]</scope>
    <source>
        <strain evidence="12 13">G0235</strain>
    </source>
</reference>
<evidence type="ECO:0000259" key="11">
    <source>
        <dbReference type="PROSITE" id="PS51424"/>
    </source>
</evidence>
<dbReference type="Pfam" id="PF25497">
    <property type="entry name" value="COR-B"/>
    <property type="match status" value="1"/>
</dbReference>
<comment type="caution">
    <text evidence="12">The sequence shown here is derived from an EMBL/GenBank/DDBJ whole genome shotgun (WGS) entry which is preliminary data.</text>
</comment>
<gene>
    <name evidence="12" type="ORF">EGI15_03365</name>
</gene>
<dbReference type="Pfam" id="PF08477">
    <property type="entry name" value="Roc"/>
    <property type="match status" value="1"/>
</dbReference>
<keyword evidence="6" id="KW-0418">Kinase</keyword>
<dbReference type="PRINTS" id="PR00449">
    <property type="entry name" value="RASTRNSFRMNG"/>
</dbReference>
<dbReference type="PANTHER" id="PTHR47679:SF2">
    <property type="entry name" value="C-TERMINAL OF ROC (COR) DOMAIN-CONTAINING PROTEIN"/>
    <property type="match status" value="1"/>
</dbReference>
<evidence type="ECO:0000256" key="6">
    <source>
        <dbReference type="ARBA" id="ARBA00022777"/>
    </source>
</evidence>
<dbReference type="Gene3D" id="1.10.10.2200">
    <property type="match status" value="1"/>
</dbReference>
<organism evidence="12 13">
    <name type="scientific">Chryseobacterium cucumeris</name>
    <dbReference type="NCBI Taxonomy" id="1813611"/>
    <lineage>
        <taxon>Bacteria</taxon>
        <taxon>Pseudomonadati</taxon>
        <taxon>Bacteroidota</taxon>
        <taxon>Flavobacteriia</taxon>
        <taxon>Flavobacteriales</taxon>
        <taxon>Weeksellaceae</taxon>
        <taxon>Chryseobacterium group</taxon>
        <taxon>Chryseobacterium</taxon>
    </lineage>
</organism>
<dbReference type="PANTHER" id="PTHR47679">
    <property type="entry name" value="PROTEIN TORNADO 1"/>
    <property type="match status" value="1"/>
</dbReference>
<evidence type="ECO:0000256" key="8">
    <source>
        <dbReference type="ARBA" id="ARBA00023134"/>
    </source>
</evidence>
<dbReference type="Pfam" id="PF16095">
    <property type="entry name" value="COR-A"/>
    <property type="match status" value="1"/>
</dbReference>
<evidence type="ECO:0000256" key="9">
    <source>
        <dbReference type="ARBA" id="ARBA00047899"/>
    </source>
</evidence>
<keyword evidence="4" id="KW-0677">Repeat</keyword>
<name>A0ABX9XBZ5_9FLAO</name>
<dbReference type="EC" id="2.7.11.1" evidence="1"/>
<proteinExistence type="predicted"/>
<evidence type="ECO:0000313" key="13">
    <source>
        <dbReference type="Proteomes" id="UP000281899"/>
    </source>
</evidence>
<comment type="catalytic activity">
    <reaction evidence="9">
        <text>L-threonyl-[protein] + ATP = O-phospho-L-threonyl-[protein] + ADP + H(+)</text>
        <dbReference type="Rhea" id="RHEA:46608"/>
        <dbReference type="Rhea" id="RHEA-COMP:11060"/>
        <dbReference type="Rhea" id="RHEA-COMP:11605"/>
        <dbReference type="ChEBI" id="CHEBI:15378"/>
        <dbReference type="ChEBI" id="CHEBI:30013"/>
        <dbReference type="ChEBI" id="CHEBI:30616"/>
        <dbReference type="ChEBI" id="CHEBI:61977"/>
        <dbReference type="ChEBI" id="CHEBI:456216"/>
        <dbReference type="EC" id="2.7.11.1"/>
    </reaction>
</comment>
<accession>A0ABX9XBZ5</accession>
<evidence type="ECO:0000313" key="12">
    <source>
        <dbReference type="EMBL" id="ROH94907.1"/>
    </source>
</evidence>
<comment type="catalytic activity">
    <reaction evidence="10">
        <text>L-seryl-[protein] + ATP = O-phospho-L-seryl-[protein] + ADP + H(+)</text>
        <dbReference type="Rhea" id="RHEA:17989"/>
        <dbReference type="Rhea" id="RHEA-COMP:9863"/>
        <dbReference type="Rhea" id="RHEA-COMP:11604"/>
        <dbReference type="ChEBI" id="CHEBI:15378"/>
        <dbReference type="ChEBI" id="CHEBI:29999"/>
        <dbReference type="ChEBI" id="CHEBI:30616"/>
        <dbReference type="ChEBI" id="CHEBI:83421"/>
        <dbReference type="ChEBI" id="CHEBI:456216"/>
        <dbReference type="EC" id="2.7.11.1"/>
    </reaction>
</comment>
<evidence type="ECO:0000256" key="7">
    <source>
        <dbReference type="ARBA" id="ARBA00022840"/>
    </source>
</evidence>
<dbReference type="InterPro" id="IPR020859">
    <property type="entry name" value="ROC"/>
</dbReference>
<keyword evidence="2" id="KW-0723">Serine/threonine-protein kinase</keyword>
<evidence type="ECO:0000256" key="5">
    <source>
        <dbReference type="ARBA" id="ARBA00022741"/>
    </source>
</evidence>
<dbReference type="InterPro" id="IPR001611">
    <property type="entry name" value="Leu-rich_rpt"/>
</dbReference>
<dbReference type="InterPro" id="IPR036388">
    <property type="entry name" value="WH-like_DNA-bd_sf"/>
</dbReference>
<dbReference type="InterPro" id="IPR032675">
    <property type="entry name" value="LRR_dom_sf"/>
</dbReference>
<evidence type="ECO:0000256" key="1">
    <source>
        <dbReference type="ARBA" id="ARBA00012513"/>
    </source>
</evidence>
<evidence type="ECO:0000256" key="4">
    <source>
        <dbReference type="ARBA" id="ARBA00022737"/>
    </source>
</evidence>
<dbReference type="EMBL" id="RJTW01000003">
    <property type="protein sequence ID" value="ROH94907.1"/>
    <property type="molecule type" value="Genomic_DNA"/>
</dbReference>
<dbReference type="PROSITE" id="PS51450">
    <property type="entry name" value="LRR"/>
    <property type="match status" value="2"/>
</dbReference>
<keyword evidence="5" id="KW-0547">Nucleotide-binding</keyword>
<sequence>MKSEKNRLIALERIADARLNKSFFLDLSSLNLEELPDDISDLNHLIEIDLSYNFLSEMPKSISSLLNLKILNLSNNYISTINFTNGIHYLLKKLDISNNLLYEIPDSLEVLMNCDEIIFKNNPFLNAIPQSLRSYDIWYILEYLNLTKYKETQRHYETKLIFVGRGEVGKTTLIKVLKDNSVTITPGAEETTHGINIDHIDIDVFFPARPPHYNHYFELQDLYQTFTYEEVNEYEIDYDYHFGDNYLARFYETFLEMDEDEKVGFITTTDLGKQYKIKKEIKTNLWDFGGQEIYHSTHQFFLTKRSIYIFVWEPRKDGVEEEFEYWLNIIKLLGQNSPVIVVMNKSEVRHYPIDKKGYNSTFPNIAAFLEVSCIKKSGIRNLKFQISNCIANLPHLGDELPKSWIQIRDKLNKIEKDYINISEFKNLCSNYITDFNNRHLEHISDYLHDVGDIIHFKNSPLLKNILIINPQWATKAVYSLIDTIPIQKKNGVFEYDDMEKYLNLEKYPVETHIQLLELMEKFEICFKAVGSPSIYIIPELLSNEIPNIKIVEKIKESKDIFKFRFTFNFMPKGILSRLICKLFYLLNSENYWKNGVIFKYDSSIALIISDKLDKKLDIYITGQNKRDLYGLIKNELIQIFSIFNMIESKDFYEEIPCNCDVCSIDQEPHYFRNSTLKIFIDKSKNSIDCLKSAISVNISDLLFLYRNSNPNKSIIYNILSALSRLQGLSRSIETSEDSRNSYISDALSQSGIISKDQSRWGISSSGHSIGEPDIIFEETTGKFLTFYEGINLQYLNKTTIISHIEKIINKYDALGVAEKFLGCYCKTANFSNLSNSYYEFLQTFTHESIKFTDVQDITSEFTNYTELKIFKTYYYKSERKISLTHILINLQ</sequence>
<dbReference type="RefSeq" id="WP_123277931.1">
    <property type="nucleotide sequence ID" value="NZ_JALRGU010000473.1"/>
</dbReference>
<dbReference type="Proteomes" id="UP000281899">
    <property type="component" value="Unassembled WGS sequence"/>
</dbReference>
<keyword evidence="13" id="KW-1185">Reference proteome</keyword>
<dbReference type="Gene3D" id="3.80.10.10">
    <property type="entry name" value="Ribonuclease Inhibitor"/>
    <property type="match status" value="1"/>
</dbReference>
<feature type="domain" description="Roc" evidence="11">
    <location>
        <begin position="151"/>
        <end position="393"/>
    </location>
</feature>
<dbReference type="InterPro" id="IPR027417">
    <property type="entry name" value="P-loop_NTPase"/>
</dbReference>
<keyword evidence="3" id="KW-0808">Transferase</keyword>
<dbReference type="InterPro" id="IPR057263">
    <property type="entry name" value="COR-B"/>
</dbReference>
<dbReference type="Gene3D" id="3.30.310.200">
    <property type="match status" value="1"/>
</dbReference>
<evidence type="ECO:0000256" key="2">
    <source>
        <dbReference type="ARBA" id="ARBA00022527"/>
    </source>
</evidence>
<dbReference type="PROSITE" id="PS51424">
    <property type="entry name" value="ROC"/>
    <property type="match status" value="1"/>
</dbReference>
<dbReference type="Gene3D" id="3.40.50.300">
    <property type="entry name" value="P-loop containing nucleotide triphosphate hydrolases"/>
    <property type="match status" value="1"/>
</dbReference>
<evidence type="ECO:0000256" key="10">
    <source>
        <dbReference type="ARBA" id="ARBA00048679"/>
    </source>
</evidence>